<evidence type="ECO:0000256" key="12">
    <source>
        <dbReference type="ARBA" id="ARBA00045865"/>
    </source>
</evidence>
<dbReference type="InterPro" id="IPR039750">
    <property type="entry name" value="DRC1/DRC2"/>
</dbReference>
<dbReference type="GO" id="GO:0060285">
    <property type="term" value="P:cilium-dependent cell motility"/>
    <property type="evidence" value="ECO:0007669"/>
    <property type="project" value="TreeGrafter"/>
</dbReference>
<evidence type="ECO:0000256" key="11">
    <source>
        <dbReference type="ARBA" id="ARBA00041517"/>
    </source>
</evidence>
<feature type="domain" description="Dynein regulatory complex protein 1/2 N-terminal" evidence="14">
    <location>
        <begin position="22"/>
        <end position="123"/>
    </location>
</feature>
<evidence type="ECO:0000256" key="2">
    <source>
        <dbReference type="ARBA" id="ARBA00022490"/>
    </source>
</evidence>
<protein>
    <recommendedName>
        <fullName evidence="10">Dynein regulatory complex subunit 2</fullName>
    </recommendedName>
    <alternativeName>
        <fullName evidence="11">Coiled-coil domain-containing protein 65</fullName>
    </alternativeName>
</protein>
<organism evidence="16">
    <name type="scientific">Arion vulgaris</name>
    <dbReference type="NCBI Taxonomy" id="1028688"/>
    <lineage>
        <taxon>Eukaryota</taxon>
        <taxon>Metazoa</taxon>
        <taxon>Spiralia</taxon>
        <taxon>Lophotrochozoa</taxon>
        <taxon>Mollusca</taxon>
        <taxon>Gastropoda</taxon>
        <taxon>Heterobranchia</taxon>
        <taxon>Euthyneura</taxon>
        <taxon>Panpulmonata</taxon>
        <taxon>Eupulmonata</taxon>
        <taxon>Stylommatophora</taxon>
        <taxon>Helicina</taxon>
        <taxon>Arionoidea</taxon>
        <taxon>Arionidae</taxon>
        <taxon>Arion</taxon>
    </lineage>
</organism>
<keyword evidence="2" id="KW-0963">Cytoplasm</keyword>
<dbReference type="PANTHER" id="PTHR21625">
    <property type="entry name" value="NYD-SP28 PROTEIN"/>
    <property type="match status" value="1"/>
</dbReference>
<dbReference type="EMBL" id="HACG01027930">
    <property type="protein sequence ID" value="CEK74795.1"/>
    <property type="molecule type" value="Transcribed_RNA"/>
</dbReference>
<evidence type="ECO:0000256" key="5">
    <source>
        <dbReference type="ARBA" id="ARBA00023069"/>
    </source>
</evidence>
<keyword evidence="7" id="KW-0966">Cell projection</keyword>
<feature type="domain" description="Dynein regulatory complex protein 1 C-terminal" evidence="15">
    <location>
        <begin position="399"/>
        <end position="439"/>
    </location>
</feature>
<feature type="coiled-coil region" evidence="13">
    <location>
        <begin position="275"/>
        <end position="309"/>
    </location>
</feature>
<keyword evidence="6" id="KW-0206">Cytoskeleton</keyword>
<evidence type="ECO:0000256" key="7">
    <source>
        <dbReference type="ARBA" id="ARBA00023273"/>
    </source>
</evidence>
<sequence length="496" mass="58694">MGKKKKKALPMTEEEKIAFEEQKRLAEEEAKKKREDVLAQFLKDKLSKEEKAAQYNMNKLNYQWRNIMREDKAKELVKDIEILSQTFERVIDSKDAVIKSLFKDIAEAEEQYAVALRCHLQNIDFLRDLQKSQLETLTRAYALELEIVCQEFDLERSILVEQHFNEMGDIADILFAMIEDFEERENEARAEFQSMQDEIKNKNLEDKHALKIQLEYKVEDLWQQFRQALQSYNEMNEERKNSFESLKLKDAKNTKEIELQLRKLQRITDQITQIRIKMSANAKESENRNKALKEDKEKIQHHFQVLKAEMTQIRDQEREKLTKLTMESNAAIKETKRKKKKGEMILRLAEMCRKLETEEEKVLPFYASSVTEEELEHIKKVMSDPPAYPLSDIMHECAGLENFWKRYNKVLLDKLSLEREKMVMTEENYNLRTLLKQYLDGISVNDEILSQLNPLLVVNNKTNLNKLNVPVTDLRVRRPAPKTIIEAAHIIQHTLQ</sequence>
<keyword evidence="5" id="KW-0969">Cilium</keyword>
<evidence type="ECO:0000259" key="15">
    <source>
        <dbReference type="Pfam" id="PF14775"/>
    </source>
</evidence>
<dbReference type="Pfam" id="PF14775">
    <property type="entry name" value="NYD-SP28_assoc"/>
    <property type="match status" value="1"/>
</dbReference>
<evidence type="ECO:0000256" key="9">
    <source>
        <dbReference type="ARBA" id="ARBA00038424"/>
    </source>
</evidence>
<dbReference type="GO" id="GO:0070286">
    <property type="term" value="P:axonemal dynein complex assembly"/>
    <property type="evidence" value="ECO:0007669"/>
    <property type="project" value="InterPro"/>
</dbReference>
<evidence type="ECO:0000256" key="6">
    <source>
        <dbReference type="ARBA" id="ARBA00023212"/>
    </source>
</evidence>
<dbReference type="InterPro" id="IPR039505">
    <property type="entry name" value="DRC1/2_N"/>
</dbReference>
<comment type="function">
    <text evidence="12">Component of the nexin-dynein regulatory complex (N-DRC), a key regulator of ciliary/flagellar motility which maintains the alignment and integrity of the distal axoneme and regulates microtubule sliding in motile axonemes. Plays a critical role in the assembly of N-DRC and also stabilizes the assembly of multiple inner dynein arms and radial spokes. Coassembles with DRC1 to form a central scaffold needed for assembly of the N-DRC and its attachment to the outer doublet microtubules.</text>
</comment>
<comment type="similarity">
    <text evidence="9">Belongs to the DRC2 family.</text>
</comment>
<evidence type="ECO:0000259" key="14">
    <source>
        <dbReference type="Pfam" id="PF14772"/>
    </source>
</evidence>
<evidence type="ECO:0000256" key="3">
    <source>
        <dbReference type="ARBA" id="ARBA00022846"/>
    </source>
</evidence>
<keyword evidence="3" id="KW-0282">Flagellum</keyword>
<dbReference type="PANTHER" id="PTHR21625:SF0">
    <property type="entry name" value="DYNEIN REGULATORY COMPLEX SUBUNIT 2"/>
    <property type="match status" value="1"/>
</dbReference>
<dbReference type="AlphaFoldDB" id="A0A0B7A486"/>
<evidence type="ECO:0000313" key="16">
    <source>
        <dbReference type="EMBL" id="CEK74795.1"/>
    </source>
</evidence>
<gene>
    <name evidence="16" type="primary">ORF92576</name>
</gene>
<evidence type="ECO:0000256" key="1">
    <source>
        <dbReference type="ARBA" id="ARBA00004611"/>
    </source>
</evidence>
<evidence type="ECO:0000256" key="4">
    <source>
        <dbReference type="ARBA" id="ARBA00023054"/>
    </source>
</evidence>
<dbReference type="InterPro" id="IPR029440">
    <property type="entry name" value="DRC1_C"/>
</dbReference>
<comment type="subcellular location">
    <subcellularLocation>
        <location evidence="1">Cytoplasm</location>
        <location evidence="1">Cytoskeleton</location>
        <location evidence="1">Flagellum axoneme</location>
    </subcellularLocation>
    <subcellularLocation>
        <location evidence="8">Cytoplasm</location>
        <location evidence="8">Cytoskeleton</location>
        <location evidence="8">Flagellum basal body</location>
    </subcellularLocation>
</comment>
<dbReference type="GO" id="GO:0003352">
    <property type="term" value="P:regulation of cilium movement"/>
    <property type="evidence" value="ECO:0007669"/>
    <property type="project" value="TreeGrafter"/>
</dbReference>
<dbReference type="Pfam" id="PF14772">
    <property type="entry name" value="NYD-SP28"/>
    <property type="match status" value="1"/>
</dbReference>
<feature type="coiled-coil region" evidence="13">
    <location>
        <begin position="9"/>
        <end position="36"/>
    </location>
</feature>
<reference evidence="16" key="1">
    <citation type="submission" date="2014-12" db="EMBL/GenBank/DDBJ databases">
        <title>Insight into the proteome of Arion vulgaris.</title>
        <authorList>
            <person name="Aradska J."/>
            <person name="Bulat T."/>
            <person name="Smidak R."/>
            <person name="Sarate P."/>
            <person name="Gangsoo J."/>
            <person name="Sialana F."/>
            <person name="Bilban M."/>
            <person name="Lubec G."/>
        </authorList>
    </citation>
    <scope>NUCLEOTIDE SEQUENCE</scope>
    <source>
        <tissue evidence="16">Skin</tissue>
    </source>
</reference>
<proteinExistence type="inferred from homology"/>
<evidence type="ECO:0000256" key="10">
    <source>
        <dbReference type="ARBA" id="ARBA00040899"/>
    </source>
</evidence>
<name>A0A0B7A486_9EUPU</name>
<evidence type="ECO:0000256" key="13">
    <source>
        <dbReference type="SAM" id="Coils"/>
    </source>
</evidence>
<feature type="coiled-coil region" evidence="13">
    <location>
        <begin position="178"/>
        <end position="205"/>
    </location>
</feature>
<evidence type="ECO:0000256" key="8">
    <source>
        <dbReference type="ARBA" id="ARBA00037841"/>
    </source>
</evidence>
<keyword evidence="4 13" id="KW-0175">Coiled coil</keyword>
<accession>A0A0B7A486</accession>
<dbReference type="GO" id="GO:0005858">
    <property type="term" value="C:axonemal dynein complex"/>
    <property type="evidence" value="ECO:0007669"/>
    <property type="project" value="InterPro"/>
</dbReference>